<dbReference type="EMBL" id="JALAYX010000002">
    <property type="protein sequence ID" value="MCJ8237890.1"/>
    <property type="molecule type" value="Genomic_DNA"/>
</dbReference>
<evidence type="ECO:0000259" key="2">
    <source>
        <dbReference type="Pfam" id="PF03886"/>
    </source>
</evidence>
<evidence type="ECO:0000313" key="3">
    <source>
        <dbReference type="EMBL" id="MCJ8237890.1"/>
    </source>
</evidence>
<geneLocation type="plasmid" evidence="3">
    <name>unnamed</name>
</geneLocation>
<evidence type="ECO:0000256" key="1">
    <source>
        <dbReference type="SAM" id="SignalP"/>
    </source>
</evidence>
<accession>A0ABT0CXM4</accession>
<dbReference type="Proteomes" id="UP001522662">
    <property type="component" value="Unassembled WGS sequence"/>
</dbReference>
<dbReference type="InterPro" id="IPR005586">
    <property type="entry name" value="ABC_trans_aux"/>
</dbReference>
<dbReference type="SUPFAM" id="SSF159594">
    <property type="entry name" value="XCC0632-like"/>
    <property type="match status" value="1"/>
</dbReference>
<feature type="signal peptide" evidence="1">
    <location>
        <begin position="1"/>
        <end position="20"/>
    </location>
</feature>
<name>A0ABT0CXM4_9HYPH</name>
<sequence>MRIVISAFLGLSLAACSAAAPDRFLIEPVTTGQTVKTSAGTISVMTVNLPSYAKETGIYVQNQTSAIVAIPKADWADDTERAMRLHLVRSLADMTGADVASDPWPLGGVPEAEVRVDVEQMYVDKSGIMRLSGQFSIRRDRAESRNRIRQFDIETRAAAQTPAAIVDAHGKAWQQLADAIAKSL</sequence>
<organism evidence="3 4">
    <name type="scientific">Peteryoungia algae</name>
    <dbReference type="NCBI Taxonomy" id="2919917"/>
    <lineage>
        <taxon>Bacteria</taxon>
        <taxon>Pseudomonadati</taxon>
        <taxon>Pseudomonadota</taxon>
        <taxon>Alphaproteobacteria</taxon>
        <taxon>Hyphomicrobiales</taxon>
        <taxon>Rhizobiaceae</taxon>
        <taxon>Peteryoungia</taxon>
    </lineage>
</organism>
<feature type="chain" id="PRO_5046584564" evidence="1">
    <location>
        <begin position="21"/>
        <end position="184"/>
    </location>
</feature>
<keyword evidence="1" id="KW-0732">Signal</keyword>
<keyword evidence="4" id="KW-1185">Reference proteome</keyword>
<comment type="caution">
    <text evidence="3">The sequence shown here is derived from an EMBL/GenBank/DDBJ whole genome shotgun (WGS) entry which is preliminary data.</text>
</comment>
<dbReference type="Pfam" id="PF03886">
    <property type="entry name" value="ABC_trans_aux"/>
    <property type="match status" value="1"/>
</dbReference>
<evidence type="ECO:0000313" key="4">
    <source>
        <dbReference type="Proteomes" id="UP001522662"/>
    </source>
</evidence>
<gene>
    <name evidence="3" type="ORF">MKJ03_06105</name>
</gene>
<dbReference type="Gene3D" id="3.40.50.10610">
    <property type="entry name" value="ABC-type transport auxiliary lipoprotein component"/>
    <property type="match status" value="1"/>
</dbReference>
<feature type="domain" description="ABC-type transport auxiliary lipoprotein component" evidence="2">
    <location>
        <begin position="28"/>
        <end position="181"/>
    </location>
</feature>
<dbReference type="PROSITE" id="PS51257">
    <property type="entry name" value="PROKAR_LIPOPROTEIN"/>
    <property type="match status" value="1"/>
</dbReference>
<protein>
    <submittedName>
        <fullName evidence="3">PqiC family protein</fullName>
    </submittedName>
</protein>
<dbReference type="RefSeq" id="WP_245135634.1">
    <property type="nucleotide sequence ID" value="NZ_CP128477.1"/>
</dbReference>
<reference evidence="3 4" key="1">
    <citation type="submission" date="2022-03" db="EMBL/GenBank/DDBJ databases">
        <title>Rhizobium SSM4.3 sp. nov., isolated from Sediment (Gouqi Island).</title>
        <authorList>
            <person name="Chen G."/>
        </authorList>
    </citation>
    <scope>NUCLEOTIDE SEQUENCE [LARGE SCALE GENOMIC DNA]</scope>
    <source>
        <strain evidence="3 4">SSM4.3</strain>
        <plasmid evidence="3">unnamed</plasmid>
    </source>
</reference>
<proteinExistence type="predicted"/>
<keyword evidence="3" id="KW-0614">Plasmid</keyword>